<organism evidence="2 3">
    <name type="scientific">Durusdinium trenchii</name>
    <dbReference type="NCBI Taxonomy" id="1381693"/>
    <lineage>
        <taxon>Eukaryota</taxon>
        <taxon>Sar</taxon>
        <taxon>Alveolata</taxon>
        <taxon>Dinophyceae</taxon>
        <taxon>Suessiales</taxon>
        <taxon>Symbiodiniaceae</taxon>
        <taxon>Durusdinium</taxon>
    </lineage>
</organism>
<accession>A0ABP0KMG3</accession>
<feature type="domain" description="Reverse transcriptase" evidence="1">
    <location>
        <begin position="335"/>
        <end position="509"/>
    </location>
</feature>
<dbReference type="Pfam" id="PF00078">
    <property type="entry name" value="RVT_1"/>
    <property type="match status" value="1"/>
</dbReference>
<sequence>MPHKKGILGKWTKRSVAKNGPPETFGWFRTLKFRRRLGRLCELKKVALRLIRAPDPLKRAVQNSLVNKLARHFPELRQKSDDLAGLVQYVHQLIQKDSATLKTLEMDMRSQKIAKWRTWIDEDPKAIGRWLRNRTNSGGSVAVASAHGNVCTAEEITTCIFNYWSNFWKEIKEGRPDGITRDSLLQRHAAYAPVEWQDPSVDEVVRIARSMTGSGGVDGWLGAEIRFLPRRILEMFRKLAISWGHRKKVPAQFLEARCVMLPKTSKQVEGSIRVDDIRPITVMSCWWRLWSSCLVKCASTRKWVADAIPDEVIFGSGPKAEAQLAAAAVLLGISNDGFGCTLDFSKCYDTLDPQGTEALLHAGHFPQHWIDTLSLVWKQQKRWIVWNRHYHSVQLDAACCMPQGDPWGPLALQMWMTSGLRFVSQNLQPRLRGGIDRVYMDDRSFSSPSPEGLLAKRNLWADWSGKVGLLENDRKTSFASSTARHARKLVAVGISDDQISKEFEILGVQAGFQPRTFGRKEQHRIDQAFLVLHLICCLRLSFRKFHLAARMYALSKCLYGWISRLPTDAVVRKWWAALRKGQRSLSAANPFLRGVLMGGLAHMDCVIGVNLLRVVHTLKHEFGLAWASKRGSPLHILKRWLALKGWDICSNWVWQMPGQLCTLDLTCSGTEHLKHLQHVLRNGWRWFCFSKFMKQARHDNQDMYVSLADFLEFDFAKMSRLLNSEAAFRSVMLGAARSPGVFANRANPAGFPTDCIWKCGRVGYWDHCSWDCDNRPSMVVCDHPLGKRLGWFRVGESSAHTTWLAKVVRKIWDLRYETPIKGIG</sequence>
<protein>
    <recommendedName>
        <fullName evidence="1">Reverse transcriptase domain-containing protein</fullName>
    </recommendedName>
</protein>
<comment type="caution">
    <text evidence="2">The sequence shown here is derived from an EMBL/GenBank/DDBJ whole genome shotgun (WGS) entry which is preliminary data.</text>
</comment>
<dbReference type="InterPro" id="IPR000477">
    <property type="entry name" value="RT_dom"/>
</dbReference>
<keyword evidence="3" id="KW-1185">Reference proteome</keyword>
<evidence type="ECO:0000313" key="3">
    <source>
        <dbReference type="Proteomes" id="UP001642484"/>
    </source>
</evidence>
<dbReference type="SUPFAM" id="SSF56672">
    <property type="entry name" value="DNA/RNA polymerases"/>
    <property type="match status" value="1"/>
</dbReference>
<evidence type="ECO:0000313" key="2">
    <source>
        <dbReference type="EMBL" id="CAK9028035.1"/>
    </source>
</evidence>
<name>A0ABP0KMG3_9DINO</name>
<dbReference type="Proteomes" id="UP001642484">
    <property type="component" value="Unassembled WGS sequence"/>
</dbReference>
<proteinExistence type="predicted"/>
<evidence type="ECO:0000259" key="1">
    <source>
        <dbReference type="Pfam" id="PF00078"/>
    </source>
</evidence>
<gene>
    <name evidence="2" type="ORF">CCMP2556_LOCUS16960</name>
</gene>
<reference evidence="2 3" key="1">
    <citation type="submission" date="2024-02" db="EMBL/GenBank/DDBJ databases">
        <authorList>
            <person name="Chen Y."/>
            <person name="Shah S."/>
            <person name="Dougan E. K."/>
            <person name="Thang M."/>
            <person name="Chan C."/>
        </authorList>
    </citation>
    <scope>NUCLEOTIDE SEQUENCE [LARGE SCALE GENOMIC DNA]</scope>
</reference>
<dbReference type="EMBL" id="CAXAMN010009224">
    <property type="protein sequence ID" value="CAK9028035.1"/>
    <property type="molecule type" value="Genomic_DNA"/>
</dbReference>
<dbReference type="InterPro" id="IPR043502">
    <property type="entry name" value="DNA/RNA_pol_sf"/>
</dbReference>